<accession>A0A232EQD5</accession>
<dbReference type="Proteomes" id="UP000215335">
    <property type="component" value="Unassembled WGS sequence"/>
</dbReference>
<keyword evidence="2" id="KW-0732">Signal</keyword>
<evidence type="ECO:0000256" key="2">
    <source>
        <dbReference type="SAM" id="SignalP"/>
    </source>
</evidence>
<evidence type="ECO:0000256" key="1">
    <source>
        <dbReference type="SAM" id="Coils"/>
    </source>
</evidence>
<comment type="caution">
    <text evidence="3">The sequence shown here is derived from an EMBL/GenBank/DDBJ whole genome shotgun (WGS) entry which is preliminary data.</text>
</comment>
<feature type="chain" id="PRO_5012669419" evidence="2">
    <location>
        <begin position="19"/>
        <end position="164"/>
    </location>
</feature>
<reference evidence="3 4" key="1">
    <citation type="journal article" date="2017" name="Curr. Biol.">
        <title>The Evolution of Venom by Co-option of Single-Copy Genes.</title>
        <authorList>
            <person name="Martinson E.O."/>
            <person name="Mrinalini"/>
            <person name="Kelkar Y.D."/>
            <person name="Chang C.H."/>
            <person name="Werren J.H."/>
        </authorList>
    </citation>
    <scope>NUCLEOTIDE SEQUENCE [LARGE SCALE GENOMIC DNA]</scope>
    <source>
        <strain evidence="3 4">Alberta</strain>
        <tissue evidence="3">Whole body</tissue>
    </source>
</reference>
<keyword evidence="1" id="KW-0175">Coiled coil</keyword>
<proteinExistence type="predicted"/>
<evidence type="ECO:0000313" key="4">
    <source>
        <dbReference type="Proteomes" id="UP000215335"/>
    </source>
</evidence>
<feature type="coiled-coil region" evidence="1">
    <location>
        <begin position="84"/>
        <end position="151"/>
    </location>
</feature>
<name>A0A232EQD5_9HYME</name>
<dbReference type="EMBL" id="NNAY01002776">
    <property type="protein sequence ID" value="OXU20575.1"/>
    <property type="molecule type" value="Genomic_DNA"/>
</dbReference>
<organism evidence="3 4">
    <name type="scientific">Trichomalopsis sarcophagae</name>
    <dbReference type="NCBI Taxonomy" id="543379"/>
    <lineage>
        <taxon>Eukaryota</taxon>
        <taxon>Metazoa</taxon>
        <taxon>Ecdysozoa</taxon>
        <taxon>Arthropoda</taxon>
        <taxon>Hexapoda</taxon>
        <taxon>Insecta</taxon>
        <taxon>Pterygota</taxon>
        <taxon>Neoptera</taxon>
        <taxon>Endopterygota</taxon>
        <taxon>Hymenoptera</taxon>
        <taxon>Apocrita</taxon>
        <taxon>Proctotrupomorpha</taxon>
        <taxon>Chalcidoidea</taxon>
        <taxon>Pteromalidae</taxon>
        <taxon>Pteromalinae</taxon>
        <taxon>Trichomalopsis</taxon>
    </lineage>
</organism>
<keyword evidence="4" id="KW-1185">Reference proteome</keyword>
<gene>
    <name evidence="3" type="ORF">TSAR_012897</name>
</gene>
<evidence type="ECO:0000313" key="3">
    <source>
        <dbReference type="EMBL" id="OXU20575.1"/>
    </source>
</evidence>
<protein>
    <submittedName>
        <fullName evidence="3">Uncharacterized protein</fullName>
    </submittedName>
</protein>
<sequence>MYTKVLILVLLGSTLILAKPAADVEVEADTESSSWWSQAASKVKNWWSSGKNAVEKALQKIKEQGHYAGELAEDGYLYLKDQGIELAKKSAAALEEEKQKWEQKIQQVKQSTKETADTVKYKVKQLQEQAKKAIEEKVREAKKTWNQWKREAREAYEKVQQKQL</sequence>
<feature type="signal peptide" evidence="2">
    <location>
        <begin position="1"/>
        <end position="18"/>
    </location>
</feature>
<dbReference type="AlphaFoldDB" id="A0A232EQD5"/>